<comment type="caution">
    <text evidence="4">The sequence shown here is derived from an EMBL/GenBank/DDBJ whole genome shotgun (WGS) entry which is preliminary data.</text>
</comment>
<organism evidence="4 5">
    <name type="scientific">Klenkia terrae</name>
    <dbReference type="NCBI Taxonomy" id="1052259"/>
    <lineage>
        <taxon>Bacteria</taxon>
        <taxon>Bacillati</taxon>
        <taxon>Actinomycetota</taxon>
        <taxon>Actinomycetes</taxon>
        <taxon>Geodermatophilales</taxon>
        <taxon>Geodermatophilaceae</taxon>
        <taxon>Klenkia</taxon>
    </lineage>
</organism>
<feature type="transmembrane region" description="Helical" evidence="2">
    <location>
        <begin position="169"/>
        <end position="198"/>
    </location>
</feature>
<dbReference type="Gene3D" id="1.20.120.1220">
    <property type="match status" value="1"/>
</dbReference>
<name>A0ABU8E5G4_9ACTN</name>
<comment type="similarity">
    <text evidence="1">Belongs to the peptidase A24 family.</text>
</comment>
<feature type="transmembrane region" description="Helical" evidence="2">
    <location>
        <begin position="79"/>
        <end position="98"/>
    </location>
</feature>
<dbReference type="EMBL" id="JBAPLV010000007">
    <property type="protein sequence ID" value="MEI4278563.1"/>
    <property type="molecule type" value="Genomic_DNA"/>
</dbReference>
<evidence type="ECO:0000256" key="1">
    <source>
        <dbReference type="ARBA" id="ARBA00005801"/>
    </source>
</evidence>
<keyword evidence="2" id="KW-1133">Transmembrane helix</keyword>
<keyword evidence="2" id="KW-0472">Membrane</keyword>
<dbReference type="Proteomes" id="UP001373496">
    <property type="component" value="Unassembled WGS sequence"/>
</dbReference>
<dbReference type="RefSeq" id="WP_225232123.1">
    <property type="nucleotide sequence ID" value="NZ_JBAPLV010000007.1"/>
</dbReference>
<feature type="transmembrane region" description="Helical" evidence="2">
    <location>
        <begin position="207"/>
        <end position="225"/>
    </location>
</feature>
<accession>A0ABU8E5G4</accession>
<proteinExistence type="inferred from homology"/>
<protein>
    <submittedName>
        <fullName evidence="4">Prepilin peptidase</fullName>
        <ecNumber evidence="4">3.4.23.43</ecNumber>
    </submittedName>
</protein>
<reference evidence="4 5" key="1">
    <citation type="submission" date="2024-03" db="EMBL/GenBank/DDBJ databases">
        <title>Draft genome sequence of Klenkia terrae.</title>
        <authorList>
            <person name="Duangmal K."/>
            <person name="Chantavorakit T."/>
        </authorList>
    </citation>
    <scope>NUCLEOTIDE SEQUENCE [LARGE SCALE GENOMIC DNA]</scope>
    <source>
        <strain evidence="4 5">JCM 17786</strain>
    </source>
</reference>
<evidence type="ECO:0000313" key="5">
    <source>
        <dbReference type="Proteomes" id="UP001373496"/>
    </source>
</evidence>
<dbReference type="PANTHER" id="PTHR30487:SF0">
    <property type="entry name" value="PREPILIN LEADER PEPTIDASE_N-METHYLTRANSFERASE-RELATED"/>
    <property type="match status" value="1"/>
</dbReference>
<evidence type="ECO:0000313" key="4">
    <source>
        <dbReference type="EMBL" id="MEI4278563.1"/>
    </source>
</evidence>
<dbReference type="PANTHER" id="PTHR30487">
    <property type="entry name" value="TYPE 4 PREPILIN-LIKE PROTEINS LEADER PEPTIDE-PROCESSING ENZYME"/>
    <property type="match status" value="1"/>
</dbReference>
<feature type="transmembrane region" description="Helical" evidence="2">
    <location>
        <begin position="50"/>
        <end position="72"/>
    </location>
</feature>
<feature type="transmembrane region" description="Helical" evidence="2">
    <location>
        <begin position="128"/>
        <end position="149"/>
    </location>
</feature>
<dbReference type="GO" id="GO:0004190">
    <property type="term" value="F:aspartic-type endopeptidase activity"/>
    <property type="evidence" value="ECO:0007669"/>
    <property type="project" value="UniProtKB-EC"/>
</dbReference>
<evidence type="ECO:0000256" key="2">
    <source>
        <dbReference type="SAM" id="Phobius"/>
    </source>
</evidence>
<dbReference type="InterPro" id="IPR000045">
    <property type="entry name" value="Prepilin_IV_endopep_pep"/>
</dbReference>
<feature type="domain" description="Prepilin type IV endopeptidase peptidase" evidence="3">
    <location>
        <begin position="83"/>
        <end position="192"/>
    </location>
</feature>
<dbReference type="Pfam" id="PF01478">
    <property type="entry name" value="Peptidase_A24"/>
    <property type="match status" value="1"/>
</dbReference>
<keyword evidence="5" id="KW-1185">Reference proteome</keyword>
<gene>
    <name evidence="4" type="ORF">UXQ13_08810</name>
</gene>
<keyword evidence="2" id="KW-0812">Transmembrane</keyword>
<keyword evidence="4" id="KW-0378">Hydrolase</keyword>
<feature type="transmembrane region" description="Helical" evidence="2">
    <location>
        <begin position="104"/>
        <end position="121"/>
    </location>
</feature>
<sequence length="226" mass="22808">MDESVMLGLGGAVLGLLLGRPLDVVAQRVVARRPDAAELLPGTLRTRPVAVGGPWVPLGTAAAFALVAAVLGPVPLMPAWLWLTGCAVVLVVVDLQHHLLPNRVLLPTGVGSLALLGVVAATTGDWTALGRAVLAALALAAGLLVLAWVNPAGLGLGDVKLGLVLGLHLGWLGWSQVLAGVVLGFVLQAVVAVVLLVLRRAGRDTQLAFGPALLAGTLVVGLLAAA</sequence>
<dbReference type="EC" id="3.4.23.43" evidence="4"/>
<dbReference type="InterPro" id="IPR050882">
    <property type="entry name" value="Prepilin_peptidase/N-MTase"/>
</dbReference>
<evidence type="ECO:0000259" key="3">
    <source>
        <dbReference type="Pfam" id="PF01478"/>
    </source>
</evidence>